<evidence type="ECO:0000313" key="5">
    <source>
        <dbReference type="Proteomes" id="UP000271678"/>
    </source>
</evidence>
<keyword evidence="5" id="KW-1185">Reference proteome</keyword>
<keyword evidence="2" id="KW-0012">Acyltransferase</keyword>
<dbReference type="InterPro" id="IPR000182">
    <property type="entry name" value="GNAT_dom"/>
</dbReference>
<reference evidence="4 5" key="1">
    <citation type="submission" date="2018-11" db="EMBL/GenBank/DDBJ databases">
        <title>Draft genome of Simplicispira Flexivirga sp. BO-16.</title>
        <authorList>
            <person name="Im W.T."/>
        </authorList>
    </citation>
    <scope>NUCLEOTIDE SEQUENCE [LARGE SCALE GENOMIC DNA]</scope>
    <source>
        <strain evidence="4 5">BO-16</strain>
    </source>
</reference>
<keyword evidence="1 4" id="KW-0808">Transferase</keyword>
<organism evidence="4 5">
    <name type="scientific">Flexivirga caeni</name>
    <dbReference type="NCBI Taxonomy" id="2294115"/>
    <lineage>
        <taxon>Bacteria</taxon>
        <taxon>Bacillati</taxon>
        <taxon>Actinomycetota</taxon>
        <taxon>Actinomycetes</taxon>
        <taxon>Micrococcales</taxon>
        <taxon>Dermacoccaceae</taxon>
        <taxon>Flexivirga</taxon>
    </lineage>
</organism>
<dbReference type="PANTHER" id="PTHR43877">
    <property type="entry name" value="AMINOALKYLPHOSPHONATE N-ACETYLTRANSFERASE-RELATED-RELATED"/>
    <property type="match status" value="1"/>
</dbReference>
<gene>
    <name evidence="4" type="ORF">EFY87_07030</name>
</gene>
<dbReference type="SUPFAM" id="SSF55729">
    <property type="entry name" value="Acyl-CoA N-acyltransferases (Nat)"/>
    <property type="match status" value="1"/>
</dbReference>
<evidence type="ECO:0000259" key="3">
    <source>
        <dbReference type="PROSITE" id="PS51186"/>
    </source>
</evidence>
<dbReference type="GO" id="GO:0016747">
    <property type="term" value="F:acyltransferase activity, transferring groups other than amino-acyl groups"/>
    <property type="evidence" value="ECO:0007669"/>
    <property type="project" value="InterPro"/>
</dbReference>
<dbReference type="PROSITE" id="PS51186">
    <property type="entry name" value="GNAT"/>
    <property type="match status" value="1"/>
</dbReference>
<protein>
    <submittedName>
        <fullName evidence="4">GNAT family N-acetyltransferase</fullName>
    </submittedName>
</protein>
<evidence type="ECO:0000313" key="4">
    <source>
        <dbReference type="EMBL" id="RNI23183.1"/>
    </source>
</evidence>
<feature type="domain" description="N-acetyltransferase" evidence="3">
    <location>
        <begin position="8"/>
        <end position="146"/>
    </location>
</feature>
<dbReference type="Pfam" id="PF00583">
    <property type="entry name" value="Acetyltransf_1"/>
    <property type="match status" value="1"/>
</dbReference>
<dbReference type="Gene3D" id="3.40.630.30">
    <property type="match status" value="1"/>
</dbReference>
<evidence type="ECO:0000256" key="2">
    <source>
        <dbReference type="ARBA" id="ARBA00023315"/>
    </source>
</evidence>
<comment type="caution">
    <text evidence="4">The sequence shown here is derived from an EMBL/GenBank/DDBJ whole genome shotgun (WGS) entry which is preliminary data.</text>
</comment>
<proteinExistence type="predicted"/>
<name>A0A3M9MEB7_9MICO</name>
<dbReference type="InterPro" id="IPR050832">
    <property type="entry name" value="Bact_Acetyltransf"/>
</dbReference>
<dbReference type="AlphaFoldDB" id="A0A3M9MEB7"/>
<dbReference type="RefSeq" id="WP_123270764.1">
    <property type="nucleotide sequence ID" value="NZ_RJJQ01000005.1"/>
</dbReference>
<sequence length="146" mass="15660">MPAAVEIVHVSRPSRKLHSAVTRLISELSSSAALLPYDAFTDLVSHDAIDLFVAVRSTDVVGMLTLATFPCPTGVRAWIEDVVVSEDARGSGAGSDLVRAAIERAAALGARTIDLTSRPDRAAANRLYQRLGFELRDTNVYRVVPG</sequence>
<dbReference type="CDD" id="cd04301">
    <property type="entry name" value="NAT_SF"/>
    <property type="match status" value="1"/>
</dbReference>
<dbReference type="EMBL" id="RJJQ01000005">
    <property type="protein sequence ID" value="RNI23183.1"/>
    <property type="molecule type" value="Genomic_DNA"/>
</dbReference>
<dbReference type="InterPro" id="IPR016181">
    <property type="entry name" value="Acyl_CoA_acyltransferase"/>
</dbReference>
<dbReference type="OrthoDB" id="273614at2"/>
<evidence type="ECO:0000256" key="1">
    <source>
        <dbReference type="ARBA" id="ARBA00022679"/>
    </source>
</evidence>
<accession>A0A3M9MEB7</accession>
<dbReference type="Proteomes" id="UP000271678">
    <property type="component" value="Unassembled WGS sequence"/>
</dbReference>